<accession>A0A5C5FQB2</accession>
<dbReference type="Pfam" id="PF22600">
    <property type="entry name" value="MTPAP-like_central"/>
    <property type="match status" value="1"/>
</dbReference>
<keyword evidence="7" id="KW-0808">Transferase</keyword>
<feature type="region of interest" description="Disordered" evidence="10">
    <location>
        <begin position="435"/>
        <end position="576"/>
    </location>
</feature>
<organism evidence="13 14">
    <name type="scientific">Rhodotorula diobovata</name>
    <dbReference type="NCBI Taxonomy" id="5288"/>
    <lineage>
        <taxon>Eukaryota</taxon>
        <taxon>Fungi</taxon>
        <taxon>Dikarya</taxon>
        <taxon>Basidiomycota</taxon>
        <taxon>Pucciniomycotina</taxon>
        <taxon>Microbotryomycetes</taxon>
        <taxon>Sporidiobolales</taxon>
        <taxon>Sporidiobolaceae</taxon>
        <taxon>Rhodotorula</taxon>
    </lineage>
</organism>
<reference evidence="13 14" key="1">
    <citation type="submission" date="2019-03" db="EMBL/GenBank/DDBJ databases">
        <title>Rhodosporidium diobovatum UCD-FST 08-225 genome sequencing, assembly, and annotation.</title>
        <authorList>
            <person name="Fakankun I.U."/>
            <person name="Fristensky B."/>
            <person name="Levin D.B."/>
        </authorList>
    </citation>
    <scope>NUCLEOTIDE SEQUENCE [LARGE SCALE GENOMIC DNA]</scope>
    <source>
        <strain evidence="13 14">UCD-FST 08-225</strain>
    </source>
</reference>
<feature type="domain" description="Poly(A) RNA polymerase mitochondrial-like central palm" evidence="12">
    <location>
        <begin position="88"/>
        <end position="216"/>
    </location>
</feature>
<evidence type="ECO:0000256" key="7">
    <source>
        <dbReference type="ARBA" id="ARBA00022679"/>
    </source>
</evidence>
<keyword evidence="14" id="KW-1185">Reference proteome</keyword>
<dbReference type="PANTHER" id="PTHR12271">
    <property type="entry name" value="POLY A POLYMERASE CID PAP -RELATED"/>
    <property type="match status" value="1"/>
</dbReference>
<dbReference type="InterPro" id="IPR043519">
    <property type="entry name" value="NT_sf"/>
</dbReference>
<dbReference type="SUPFAM" id="SSF81301">
    <property type="entry name" value="Nucleotidyltransferase"/>
    <property type="match status" value="1"/>
</dbReference>
<evidence type="ECO:0000256" key="6">
    <source>
        <dbReference type="ARBA" id="ARBA00022490"/>
    </source>
</evidence>
<keyword evidence="8" id="KW-0479">Metal-binding</keyword>
<evidence type="ECO:0000256" key="1">
    <source>
        <dbReference type="ARBA" id="ARBA00001936"/>
    </source>
</evidence>
<dbReference type="CDD" id="cd05402">
    <property type="entry name" value="NT_PAP_TUTase"/>
    <property type="match status" value="1"/>
</dbReference>
<dbReference type="GO" id="GO:0031123">
    <property type="term" value="P:RNA 3'-end processing"/>
    <property type="evidence" value="ECO:0007669"/>
    <property type="project" value="TreeGrafter"/>
</dbReference>
<dbReference type="SUPFAM" id="SSF81631">
    <property type="entry name" value="PAP/OAS1 substrate-binding domain"/>
    <property type="match status" value="1"/>
</dbReference>
<evidence type="ECO:0000259" key="12">
    <source>
        <dbReference type="Pfam" id="PF22600"/>
    </source>
</evidence>
<evidence type="ECO:0000256" key="2">
    <source>
        <dbReference type="ARBA" id="ARBA00001946"/>
    </source>
</evidence>
<feature type="compositionally biased region" description="Low complexity" evidence="10">
    <location>
        <begin position="538"/>
        <end position="567"/>
    </location>
</feature>
<evidence type="ECO:0000313" key="13">
    <source>
        <dbReference type="EMBL" id="TNY19058.1"/>
    </source>
</evidence>
<feature type="compositionally biased region" description="Pro residues" evidence="10">
    <location>
        <begin position="439"/>
        <end position="457"/>
    </location>
</feature>
<evidence type="ECO:0000313" key="14">
    <source>
        <dbReference type="Proteomes" id="UP000311382"/>
    </source>
</evidence>
<evidence type="ECO:0000259" key="11">
    <source>
        <dbReference type="Pfam" id="PF03828"/>
    </source>
</evidence>
<dbReference type="PANTHER" id="PTHR12271:SF40">
    <property type="entry name" value="POLY(A) RNA POLYMERASE GLD2"/>
    <property type="match status" value="1"/>
</dbReference>
<feature type="compositionally biased region" description="Low complexity" evidence="10">
    <location>
        <begin position="11"/>
        <end position="43"/>
    </location>
</feature>
<evidence type="ECO:0000256" key="4">
    <source>
        <dbReference type="ARBA" id="ARBA00008593"/>
    </source>
</evidence>
<gene>
    <name evidence="13" type="ORF">DMC30DRAFT_354500</name>
</gene>
<evidence type="ECO:0000256" key="8">
    <source>
        <dbReference type="ARBA" id="ARBA00022723"/>
    </source>
</evidence>
<sequence length="576" mass="63651">MPPSPPRPRHSPSSSSSPSRSPARSRSPSTPSSSSSPRPRTLSPGPPPAHSADPPPPPRPPVQQHPPPPAYLHAPELTHYLQSTFVPSVVPQPEEYLAKEHARQYLEKLATQVSPGAKLLPFGSVSSSLRPSSHMDLCCFLAKDAPVRSPSELVELLGRLIEQETNFYVKMLPRARIPIIKLTMPPTPACPAGVACDIGFENRLALENTRLLLTYAMVDSRLRTLVLFLKVWTKRRKINNPYRGTLSSYGYVLLVIHFLAHVKQPPVLPNLQRLPLPGDTQLEELTYEGHDISFYDDVDALPALFQTLNTDSAGELLVDFFRYWSKDFNYAHLVVSIRSDQGTVPKVHKGWHTDFEFDPEVIVRDQHKLCIEDPFQLDYNVARTVTRDGLYTIRGEFMRAFRILTTPPRAATSSSPEENIGTLIGALCEERDDYLLRRPPLPPPHRQRPPPPPPPSPRAGAAPPRRASRRRRTGPPRSASASTASRPSPPPPPPPPPPHTPPPPPPQPQPRRPRAPRRHGPSSPPKTATRSRARRTSRSGPSPRCSRSRATPTTTRAAAARRTSPARAGGGPPRTA</sequence>
<comment type="caution">
    <text evidence="13">The sequence shown here is derived from an EMBL/GenBank/DDBJ whole genome shotgun (WGS) entry which is preliminary data.</text>
</comment>
<feature type="compositionally biased region" description="Pro residues" evidence="10">
    <location>
        <begin position="487"/>
        <end position="510"/>
    </location>
</feature>
<dbReference type="GO" id="GO:1990817">
    <property type="term" value="F:poly(A) RNA polymerase activity"/>
    <property type="evidence" value="ECO:0007669"/>
    <property type="project" value="UniProtKB-EC"/>
</dbReference>
<feature type="compositionally biased region" description="Low complexity" evidence="10">
    <location>
        <begin position="475"/>
        <end position="486"/>
    </location>
</feature>
<comment type="cofactor">
    <cofactor evidence="1">
        <name>Mn(2+)</name>
        <dbReference type="ChEBI" id="CHEBI:29035"/>
    </cofactor>
</comment>
<comment type="subcellular location">
    <subcellularLocation>
        <location evidence="3">Cytoplasm</location>
    </subcellularLocation>
</comment>
<protein>
    <recommendedName>
        <fullName evidence="5">polynucleotide adenylyltransferase</fullName>
        <ecNumber evidence="5">2.7.7.19</ecNumber>
    </recommendedName>
</protein>
<dbReference type="EC" id="2.7.7.19" evidence="5"/>
<dbReference type="InterPro" id="IPR002058">
    <property type="entry name" value="PAP_assoc"/>
</dbReference>
<dbReference type="STRING" id="5288.A0A5C5FQB2"/>
<feature type="compositionally biased region" description="Basic residues" evidence="10">
    <location>
        <begin position="511"/>
        <end position="520"/>
    </location>
</feature>
<evidence type="ECO:0000256" key="9">
    <source>
        <dbReference type="ARBA" id="ARBA00022842"/>
    </source>
</evidence>
<dbReference type="OrthoDB" id="407432at2759"/>
<feature type="compositionally biased region" description="Pro residues" evidence="10">
    <location>
        <begin position="44"/>
        <end position="70"/>
    </location>
</feature>
<evidence type="ECO:0000256" key="5">
    <source>
        <dbReference type="ARBA" id="ARBA00012388"/>
    </source>
</evidence>
<feature type="region of interest" description="Disordered" evidence="10">
    <location>
        <begin position="1"/>
        <end position="73"/>
    </location>
</feature>
<dbReference type="InterPro" id="IPR054708">
    <property type="entry name" value="MTPAP-like_central"/>
</dbReference>
<evidence type="ECO:0000256" key="10">
    <source>
        <dbReference type="SAM" id="MobiDB-lite"/>
    </source>
</evidence>
<comment type="similarity">
    <text evidence="4">Belongs to the DNA polymerase type-B-like family.</text>
</comment>
<dbReference type="Proteomes" id="UP000311382">
    <property type="component" value="Unassembled WGS sequence"/>
</dbReference>
<dbReference type="AlphaFoldDB" id="A0A5C5FQB2"/>
<dbReference type="Gene3D" id="1.10.1410.10">
    <property type="match status" value="1"/>
</dbReference>
<dbReference type="GO" id="GO:0046872">
    <property type="term" value="F:metal ion binding"/>
    <property type="evidence" value="ECO:0007669"/>
    <property type="project" value="UniProtKB-KW"/>
</dbReference>
<dbReference type="Gene3D" id="3.30.460.10">
    <property type="entry name" value="Beta Polymerase, domain 2"/>
    <property type="match status" value="1"/>
</dbReference>
<name>A0A5C5FQB2_9BASI</name>
<dbReference type="Pfam" id="PF03828">
    <property type="entry name" value="PAP_assoc"/>
    <property type="match status" value="1"/>
</dbReference>
<keyword evidence="9" id="KW-0460">Magnesium</keyword>
<keyword evidence="6" id="KW-0963">Cytoplasm</keyword>
<feature type="domain" description="PAP-associated" evidence="11">
    <location>
        <begin position="314"/>
        <end position="378"/>
    </location>
</feature>
<evidence type="ECO:0000256" key="3">
    <source>
        <dbReference type="ARBA" id="ARBA00004496"/>
    </source>
</evidence>
<comment type="cofactor">
    <cofactor evidence="2">
        <name>Mg(2+)</name>
        <dbReference type="ChEBI" id="CHEBI:18420"/>
    </cofactor>
</comment>
<dbReference type="EMBL" id="SOZI01000110">
    <property type="protein sequence ID" value="TNY19058.1"/>
    <property type="molecule type" value="Genomic_DNA"/>
</dbReference>
<dbReference type="GO" id="GO:0005737">
    <property type="term" value="C:cytoplasm"/>
    <property type="evidence" value="ECO:0007669"/>
    <property type="project" value="UniProtKB-SubCell"/>
</dbReference>
<proteinExistence type="inferred from homology"/>
<dbReference type="GO" id="GO:0010605">
    <property type="term" value="P:negative regulation of macromolecule metabolic process"/>
    <property type="evidence" value="ECO:0007669"/>
    <property type="project" value="UniProtKB-ARBA"/>
</dbReference>